<sequence>MKYAFAFVLIALFAVIVVSHAYPEEAAATSSNDGSSAQATAEVQLTPEEEAAIEAMGGRKFWRKLLRVAVKVGGIILTQG</sequence>
<accession>A0A182YSX9</accession>
<dbReference type="VEuPathDB" id="VectorBase:ASTEI20_041591"/>
<dbReference type="VEuPathDB" id="VectorBase:ASTEI11565"/>
<keyword evidence="2" id="KW-1185">Reference proteome</keyword>
<dbReference type="AlphaFoldDB" id="A0A182YSX9"/>
<organism evidence="1 2">
    <name type="scientific">Anopheles stephensi</name>
    <name type="common">Indo-Pakistan malaria mosquito</name>
    <dbReference type="NCBI Taxonomy" id="30069"/>
    <lineage>
        <taxon>Eukaryota</taxon>
        <taxon>Metazoa</taxon>
        <taxon>Ecdysozoa</taxon>
        <taxon>Arthropoda</taxon>
        <taxon>Hexapoda</taxon>
        <taxon>Insecta</taxon>
        <taxon>Pterygota</taxon>
        <taxon>Neoptera</taxon>
        <taxon>Endopterygota</taxon>
        <taxon>Diptera</taxon>
        <taxon>Nematocera</taxon>
        <taxon>Culicoidea</taxon>
        <taxon>Culicidae</taxon>
        <taxon>Anophelinae</taxon>
        <taxon>Anopheles</taxon>
    </lineage>
</organism>
<reference evidence="1" key="2">
    <citation type="submission" date="2020-05" db="UniProtKB">
        <authorList>
            <consortium name="EnsemblMetazoa"/>
        </authorList>
    </citation>
    <scope>IDENTIFICATION</scope>
    <source>
        <strain evidence="1">Indian</strain>
    </source>
</reference>
<protein>
    <submittedName>
        <fullName evidence="1">Uncharacterized protein</fullName>
    </submittedName>
</protein>
<dbReference type="VEuPathDB" id="VectorBase:ASTE014101"/>
<dbReference type="OMA" id="MGGRKFW"/>
<dbReference type="Proteomes" id="UP000076408">
    <property type="component" value="Unassembled WGS sequence"/>
</dbReference>
<dbReference type="EnsemblMetazoa" id="ASTEI11565-RA">
    <property type="protein sequence ID" value="ASTEI11565-PA"/>
    <property type="gene ID" value="ASTEI11565"/>
</dbReference>
<name>A0A182YSX9_ANOST</name>
<proteinExistence type="predicted"/>
<evidence type="ECO:0000313" key="1">
    <source>
        <dbReference type="EnsemblMetazoa" id="ASTEI11565-PA"/>
    </source>
</evidence>
<evidence type="ECO:0000313" key="2">
    <source>
        <dbReference type="Proteomes" id="UP000076408"/>
    </source>
</evidence>
<reference evidence="2" key="1">
    <citation type="journal article" date="2014" name="Genome Biol.">
        <title>Genome analysis of a major urban malaria vector mosquito, Anopheles stephensi.</title>
        <authorList>
            <person name="Jiang X."/>
            <person name="Peery A."/>
            <person name="Hall A.B."/>
            <person name="Sharma A."/>
            <person name="Chen X.G."/>
            <person name="Waterhouse R.M."/>
            <person name="Komissarov A."/>
            <person name="Riehle M.M."/>
            <person name="Shouche Y."/>
            <person name="Sharakhova M.V."/>
            <person name="Lawson D."/>
            <person name="Pakpour N."/>
            <person name="Arensburger P."/>
            <person name="Davidson V.L."/>
            <person name="Eiglmeier K."/>
            <person name="Emrich S."/>
            <person name="George P."/>
            <person name="Kennedy R.C."/>
            <person name="Mane S.P."/>
            <person name="Maslen G."/>
            <person name="Oringanje C."/>
            <person name="Qi Y."/>
            <person name="Settlage R."/>
            <person name="Tojo M."/>
            <person name="Tubio J.M."/>
            <person name="Unger M.F."/>
            <person name="Wang B."/>
            <person name="Vernick K.D."/>
            <person name="Ribeiro J.M."/>
            <person name="James A.A."/>
            <person name="Michel K."/>
            <person name="Riehle M.A."/>
            <person name="Luckhart S."/>
            <person name="Sharakhov I.V."/>
            <person name="Tu Z."/>
        </authorList>
    </citation>
    <scope>NUCLEOTIDE SEQUENCE [LARGE SCALE GENOMIC DNA]</scope>
    <source>
        <strain evidence="2">Indian</strain>
    </source>
</reference>